<feature type="region of interest" description="Disordered" evidence="1">
    <location>
        <begin position="90"/>
        <end position="111"/>
    </location>
</feature>
<feature type="region of interest" description="Disordered" evidence="1">
    <location>
        <begin position="1"/>
        <end position="76"/>
    </location>
</feature>
<keyword evidence="3" id="KW-1185">Reference proteome</keyword>
<evidence type="ECO:0000256" key="1">
    <source>
        <dbReference type="SAM" id="MobiDB-lite"/>
    </source>
</evidence>
<dbReference type="Proteomes" id="UP000501346">
    <property type="component" value="Chromosome ScXIV"/>
</dbReference>
<dbReference type="OrthoDB" id="3994490at2759"/>
<sequence>MSEFKIVSRKDLYNEGEGLGEDYDSNSSSKNNSEHVEVLVPPTEFEFVEVERTDSSLDLKESNNSAHEQKEEKQEEFEFPLFSFGVVEASTSPAQEEQGSSTQEKDTPQTEVSLMKISLKEPEEEIINQERPKDYYFASYSADQKLQFQQSSIDSDVIIQESTKILEDDLRIRDKWPYCQGRIIDLYKHNARIELEQQKELKIKKRRPGQKQRAAKKLALERTKERDAKAREIKKQLKKKFHKRGGKKNKKKVPLNPLAKAGSTPKFRTE</sequence>
<reference evidence="2 3" key="1">
    <citation type="journal article" date="2019" name="BMC Genomics">
        <title>Chromosome level assembly and comparative genome analysis confirm lager-brewing yeasts originated from a single hybridization.</title>
        <authorList>
            <person name="Salazar A.N."/>
            <person name="Gorter de Vries A.R."/>
            <person name="van den Broek M."/>
            <person name="Brouwers N."/>
            <person name="de la Torre Cortes P."/>
            <person name="Kuijpers N.G.A."/>
            <person name="Daran J.G."/>
            <person name="Abeel T."/>
        </authorList>
    </citation>
    <scope>NUCLEOTIDE SEQUENCE [LARGE SCALE GENOMIC DNA]</scope>
    <source>
        <strain evidence="2 3">CBS 1483</strain>
    </source>
</reference>
<feature type="compositionally biased region" description="Basic residues" evidence="1">
    <location>
        <begin position="203"/>
        <end position="216"/>
    </location>
</feature>
<name>A0A6C1DZX7_SACPS</name>
<dbReference type="AlphaFoldDB" id="A0A6C1DZX7"/>
<organism evidence="2 3">
    <name type="scientific">Saccharomyces pastorianus</name>
    <name type="common">Lager yeast</name>
    <name type="synonym">Saccharomyces cerevisiae x Saccharomyces eubayanus</name>
    <dbReference type="NCBI Taxonomy" id="27292"/>
    <lineage>
        <taxon>Eukaryota</taxon>
        <taxon>Fungi</taxon>
        <taxon>Dikarya</taxon>
        <taxon>Ascomycota</taxon>
        <taxon>Saccharomycotina</taxon>
        <taxon>Saccharomycetes</taxon>
        <taxon>Saccharomycetales</taxon>
        <taxon>Saccharomycetaceae</taxon>
        <taxon>Saccharomyces</taxon>
    </lineage>
</organism>
<protein>
    <submittedName>
        <fullName evidence="2">Uncharacterized protein</fullName>
    </submittedName>
</protein>
<dbReference type="Pfam" id="PF09428">
    <property type="entry name" value="DUF2011"/>
    <property type="match status" value="1"/>
</dbReference>
<accession>A0A6C1DZX7</accession>
<feature type="compositionally biased region" description="Basic residues" evidence="1">
    <location>
        <begin position="236"/>
        <end position="253"/>
    </location>
</feature>
<feature type="compositionally biased region" description="Polar residues" evidence="1">
    <location>
        <begin position="90"/>
        <end position="102"/>
    </location>
</feature>
<evidence type="ECO:0000313" key="2">
    <source>
        <dbReference type="EMBL" id="QID82077.1"/>
    </source>
</evidence>
<evidence type="ECO:0000313" key="3">
    <source>
        <dbReference type="Proteomes" id="UP000501346"/>
    </source>
</evidence>
<proteinExistence type="predicted"/>
<dbReference type="EMBL" id="CP048995">
    <property type="protein sequence ID" value="QID82077.1"/>
    <property type="molecule type" value="Genomic_DNA"/>
</dbReference>
<feature type="region of interest" description="Disordered" evidence="1">
    <location>
        <begin position="203"/>
        <end position="270"/>
    </location>
</feature>
<dbReference type="InterPro" id="IPR018555">
    <property type="entry name" value="C630.06c-like"/>
</dbReference>
<gene>
    <name evidence="2" type="ORF">GRS66_004480</name>
</gene>
<feature type="compositionally biased region" description="Basic and acidic residues" evidence="1">
    <location>
        <begin position="1"/>
        <end position="13"/>
    </location>
</feature>
<feature type="compositionally biased region" description="Basic and acidic residues" evidence="1">
    <location>
        <begin position="49"/>
        <end position="73"/>
    </location>
</feature>
<feature type="compositionally biased region" description="Basic and acidic residues" evidence="1">
    <location>
        <begin position="218"/>
        <end position="235"/>
    </location>
</feature>